<proteinExistence type="predicted"/>
<dbReference type="InterPro" id="IPR037524">
    <property type="entry name" value="PA14/GLEYA"/>
</dbReference>
<dbReference type="InterPro" id="IPR008928">
    <property type="entry name" value="6-hairpin_glycosidase_sf"/>
</dbReference>
<dbReference type="GO" id="GO:0005975">
    <property type="term" value="P:carbohydrate metabolic process"/>
    <property type="evidence" value="ECO:0007669"/>
    <property type="project" value="InterPro"/>
</dbReference>
<evidence type="ECO:0000313" key="5">
    <source>
        <dbReference type="EMBL" id="TKC65430.1"/>
    </source>
</evidence>
<dbReference type="InterPro" id="IPR041371">
    <property type="entry name" value="GH92_N"/>
</dbReference>
<accession>A0A4U1GQI5</accession>
<sequence length="977" mass="109232">MIINLKNKAIAICCGLVLLTYQGIAQKLTKHVNAFIGSEGVGHTFPGATVPFGMVQLSPDTQVDGWSSCSGYQFTDKSLFGFSHTHMSGTGAADLGDILFLPLSGAMDESFLKGQKSMGMLKNTEKASPGYYTIQLENGVKAELTATCYSGIHRYSYPAGKERSLLIDLEHTLKKEKIHKLELKQVSKTEIIGMRLTSGFAANQPIYFVARFSTPIKGFKGWVDDKLTDVTSLSGAGLKALLKFDEGTAPLEIIVGISATGYEGAYKNINSDTKGFGFDKYAAKATQIWEKELGKVTLDKSTSPDELAIFYTSLYHTMMSPNIFSDVDHRYYGMDKKIHQGTKPHYTTFSLWDTYRAVHPLLTILEPQKNAEMMLSLIEKSKQFGRLPKWELWGDDTDCMIGNHGISVLGEAIVKGLKGFNYEEAYQACKKTMNAGQDQLPLYQQYGFIPSNEVGKKSVSKSVEYAYNDWCMAQIAQKLGHTADYQFYLERSKNYRKLFDGQTGFFRGRQNDGVFKKGFRGNYMDDNFTEATPWQYRHYAPHDIVGLTNLLGGRDSLTSSLDKLFNADTAILGRRLPDVTGALGQYAHGNEPSHGTIFLYAYSSEPWKTSVFSREVIDRFYQNSTQGLSGNDDCGQMSAWYVFASLGMYPMCPGSDEFILTAPAFTEASINLPDGKKFTIKVKGDRKNVYIDQIYLNGKQIDRNFIKYAEIMNGGTIEFTLSKTPNKNRGISRKVLPTSMTTEQSAPTPYITGNFRNFIDSYTVKLNVRNPQAKMYYTLDGSKPGKHSLEYVKPFTLTKSATVKAVAYVDGMKESDLMTAAVSKVDFLPAQIELPQTKGITYEYYEGEMKSTEDMLKMKPVEIGTTATHDIKELKHRQFFYGYIFKSFIKIETKEVYTFLVLSDDGAVVLIDDHPVVLNDGSHSIMLASGDIALDQGYHKVEVRYYQGTQSSSLKFGMKGGGVNSWEFPKGMFMVRE</sequence>
<dbReference type="EMBL" id="SWDX01000001">
    <property type="protein sequence ID" value="TKC65430.1"/>
    <property type="molecule type" value="Genomic_DNA"/>
</dbReference>
<dbReference type="Gene3D" id="1.20.1610.10">
    <property type="entry name" value="alpha-1,2-mannosidases domains"/>
    <property type="match status" value="1"/>
</dbReference>
<feature type="domain" description="PA14" evidence="4">
    <location>
        <begin position="835"/>
        <end position="972"/>
    </location>
</feature>
<evidence type="ECO:0000256" key="1">
    <source>
        <dbReference type="ARBA" id="ARBA00001913"/>
    </source>
</evidence>
<name>A0A4U1GQI5_9SPHI</name>
<dbReference type="SUPFAM" id="SSF48208">
    <property type="entry name" value="Six-hairpin glycosidases"/>
    <property type="match status" value="1"/>
</dbReference>
<dbReference type="Gene3D" id="3.30.2080.10">
    <property type="entry name" value="GH92 mannosidase domain"/>
    <property type="match status" value="1"/>
</dbReference>
<dbReference type="GO" id="GO:0030246">
    <property type="term" value="F:carbohydrate binding"/>
    <property type="evidence" value="ECO:0007669"/>
    <property type="project" value="InterPro"/>
</dbReference>
<dbReference type="GO" id="GO:0005829">
    <property type="term" value="C:cytosol"/>
    <property type="evidence" value="ECO:0007669"/>
    <property type="project" value="TreeGrafter"/>
</dbReference>
<comment type="subunit">
    <text evidence="2">Monomer.</text>
</comment>
<dbReference type="Pfam" id="PF17678">
    <property type="entry name" value="Glyco_hydro_92N"/>
    <property type="match status" value="1"/>
</dbReference>
<dbReference type="InterPro" id="IPR005887">
    <property type="entry name" value="GH92_a_mannosidase_put"/>
</dbReference>
<gene>
    <name evidence="5" type="ORF">FBD94_02435</name>
</gene>
<dbReference type="InterPro" id="IPR011658">
    <property type="entry name" value="PA14_dom"/>
</dbReference>
<reference evidence="5 6" key="1">
    <citation type="submission" date="2019-04" db="EMBL/GenBank/DDBJ databases">
        <title>Pedobacter sp. RP-1-16 sp. nov., isolated from Arctic soil.</title>
        <authorList>
            <person name="Dahal R.H."/>
            <person name="Kim D.-U."/>
        </authorList>
    </citation>
    <scope>NUCLEOTIDE SEQUENCE [LARGE SCALE GENOMIC DNA]</scope>
    <source>
        <strain evidence="5 6">RP-1-16</strain>
    </source>
</reference>
<dbReference type="InterPro" id="IPR012939">
    <property type="entry name" value="Glyco_hydro_92"/>
</dbReference>
<dbReference type="InterPro" id="IPR014718">
    <property type="entry name" value="GH-type_carb-bd"/>
</dbReference>
<comment type="caution">
    <text evidence="5">The sequence shown here is derived from an EMBL/GenBank/DDBJ whole genome shotgun (WGS) entry which is preliminary data.</text>
</comment>
<dbReference type="Gene3D" id="2.70.98.10">
    <property type="match status" value="1"/>
</dbReference>
<dbReference type="Pfam" id="PF07971">
    <property type="entry name" value="Glyco_hydro_92"/>
    <property type="match status" value="1"/>
</dbReference>
<evidence type="ECO:0000256" key="2">
    <source>
        <dbReference type="ARBA" id="ARBA00011245"/>
    </source>
</evidence>
<dbReference type="Pfam" id="PF13290">
    <property type="entry name" value="CHB_HEX_C_1"/>
    <property type="match status" value="1"/>
</dbReference>
<dbReference type="FunFam" id="1.20.1050.60:FF:000001">
    <property type="entry name" value="Putative alpha-1,2-mannosidase"/>
    <property type="match status" value="1"/>
</dbReference>
<evidence type="ECO:0000256" key="3">
    <source>
        <dbReference type="ARBA" id="ARBA00022837"/>
    </source>
</evidence>
<dbReference type="InterPro" id="IPR059177">
    <property type="entry name" value="GH29D-like_dom"/>
</dbReference>
<dbReference type="PROSITE" id="PS51820">
    <property type="entry name" value="PA14"/>
    <property type="match status" value="1"/>
</dbReference>
<dbReference type="InterPro" id="IPR050883">
    <property type="entry name" value="PNGase"/>
</dbReference>
<dbReference type="Gene3D" id="3.90.182.10">
    <property type="entry name" value="Toxin - Anthrax Protective Antigen,domain 1"/>
    <property type="match status" value="1"/>
</dbReference>
<protein>
    <submittedName>
        <fullName evidence="5">Alpha-mannosidase</fullName>
    </submittedName>
</protein>
<dbReference type="FunFam" id="3.30.2080.10:FF:000001">
    <property type="entry name" value="Alpha-1,2-mannosidase subfamily"/>
    <property type="match status" value="1"/>
</dbReference>
<dbReference type="PANTHER" id="PTHR12143:SF39">
    <property type="entry name" value="SECRETED PROTEIN"/>
    <property type="match status" value="1"/>
</dbReference>
<dbReference type="AlphaFoldDB" id="A0A4U1GQI5"/>
<keyword evidence="3" id="KW-0106">Calcium</keyword>
<comment type="cofactor">
    <cofactor evidence="1">
        <name>Ca(2+)</name>
        <dbReference type="ChEBI" id="CHEBI:29108"/>
    </cofactor>
</comment>
<evidence type="ECO:0000313" key="6">
    <source>
        <dbReference type="Proteomes" id="UP000309594"/>
    </source>
</evidence>
<dbReference type="PANTHER" id="PTHR12143">
    <property type="entry name" value="PEPTIDE N-GLYCANASE PNGASE -RELATED"/>
    <property type="match status" value="1"/>
</dbReference>
<dbReference type="RefSeq" id="WP_136878933.1">
    <property type="nucleotide sequence ID" value="NZ_SWDX01000001.1"/>
</dbReference>
<dbReference type="GO" id="GO:0006516">
    <property type="term" value="P:glycoprotein catabolic process"/>
    <property type="evidence" value="ECO:0007669"/>
    <property type="project" value="TreeGrafter"/>
</dbReference>
<dbReference type="Gene3D" id="1.20.1050.60">
    <property type="entry name" value="alpha-1,2-mannosidase"/>
    <property type="match status" value="1"/>
</dbReference>
<organism evidence="5 6">
    <name type="scientific">Pedobacter hiemivivus</name>
    <dbReference type="NCBI Taxonomy" id="2530454"/>
    <lineage>
        <taxon>Bacteria</taxon>
        <taxon>Pseudomonadati</taxon>
        <taxon>Bacteroidota</taxon>
        <taxon>Sphingobacteriia</taxon>
        <taxon>Sphingobacteriales</taxon>
        <taxon>Sphingobacteriaceae</taxon>
        <taxon>Pedobacter</taxon>
    </lineage>
</organism>
<evidence type="ECO:0000259" key="4">
    <source>
        <dbReference type="PROSITE" id="PS51820"/>
    </source>
</evidence>
<dbReference type="Proteomes" id="UP000309594">
    <property type="component" value="Unassembled WGS sequence"/>
</dbReference>
<dbReference type="GO" id="GO:0000224">
    <property type="term" value="F:peptide-N4-(N-acetyl-beta-glucosaminyl)asparagine amidase activity"/>
    <property type="evidence" value="ECO:0007669"/>
    <property type="project" value="TreeGrafter"/>
</dbReference>
<dbReference type="SUPFAM" id="SSF56988">
    <property type="entry name" value="Anthrax protective antigen"/>
    <property type="match status" value="1"/>
</dbReference>
<dbReference type="Pfam" id="PF07691">
    <property type="entry name" value="PA14"/>
    <property type="match status" value="1"/>
</dbReference>
<dbReference type="NCBIfam" id="TIGR01180">
    <property type="entry name" value="aman2_put"/>
    <property type="match status" value="1"/>
</dbReference>